<evidence type="ECO:0000259" key="2">
    <source>
        <dbReference type="Pfam" id="PF08639"/>
    </source>
</evidence>
<feature type="compositionally biased region" description="Low complexity" evidence="1">
    <location>
        <begin position="666"/>
        <end position="681"/>
    </location>
</feature>
<dbReference type="GO" id="GO:0031261">
    <property type="term" value="C:DNA replication preinitiation complex"/>
    <property type="evidence" value="ECO:0007669"/>
    <property type="project" value="TreeGrafter"/>
</dbReference>
<reference evidence="3 4" key="1">
    <citation type="submission" date="2016-10" db="EMBL/GenBank/DDBJ databases">
        <title>Draft genome sequence of Coniochaeta ligniaria NRRL30616, a lignocellulolytic fungus for bioabatement of inhibitors in plant biomass hydrolysates.</title>
        <authorList>
            <consortium name="DOE Joint Genome Institute"/>
            <person name="Jimenez D.J."/>
            <person name="Hector R.E."/>
            <person name="Riley R."/>
            <person name="Sun H."/>
            <person name="Grigoriev I.V."/>
            <person name="Van Elsas J.D."/>
            <person name="Nichols N.N."/>
        </authorList>
    </citation>
    <scope>NUCLEOTIDE SEQUENCE [LARGE SCALE GENOMIC DNA]</scope>
    <source>
        <strain evidence="3 4">NRRL 30616</strain>
    </source>
</reference>
<feature type="region of interest" description="Disordered" evidence="1">
    <location>
        <begin position="453"/>
        <end position="482"/>
    </location>
</feature>
<feature type="domain" description="DNA replication regulator Sld3 C-terminal" evidence="2">
    <location>
        <begin position="288"/>
        <end position="840"/>
    </location>
</feature>
<feature type="region of interest" description="Disordered" evidence="1">
    <location>
        <begin position="566"/>
        <end position="685"/>
    </location>
</feature>
<dbReference type="Pfam" id="PF08639">
    <property type="entry name" value="Sld3_STD"/>
    <property type="match status" value="1"/>
</dbReference>
<accession>A0A1J7J4R7</accession>
<dbReference type="OrthoDB" id="5395343at2759"/>
<evidence type="ECO:0000313" key="3">
    <source>
        <dbReference type="EMBL" id="OIW34758.1"/>
    </source>
</evidence>
<feature type="compositionally biased region" description="Basic and acidic residues" evidence="1">
    <location>
        <begin position="598"/>
        <end position="616"/>
    </location>
</feature>
<keyword evidence="4" id="KW-1185">Reference proteome</keyword>
<dbReference type="InterPro" id="IPR042511">
    <property type="entry name" value="Sld3"/>
</dbReference>
<evidence type="ECO:0000313" key="4">
    <source>
        <dbReference type="Proteomes" id="UP000182658"/>
    </source>
</evidence>
<protein>
    <recommendedName>
        <fullName evidence="2">DNA replication regulator Sld3 C-terminal domain-containing protein</fullName>
    </recommendedName>
</protein>
<dbReference type="PANTHER" id="PTHR28067:SF1">
    <property type="entry name" value="DNA REPLICATION REGULATOR SLD3"/>
    <property type="match status" value="1"/>
</dbReference>
<dbReference type="PANTHER" id="PTHR28067">
    <property type="entry name" value="DNA REPLICATION REGULATOR SLD3"/>
    <property type="match status" value="1"/>
</dbReference>
<feature type="compositionally biased region" description="Polar residues" evidence="1">
    <location>
        <begin position="1"/>
        <end position="11"/>
    </location>
</feature>
<name>A0A1J7J4R7_9PEZI</name>
<feature type="compositionally biased region" description="Polar residues" evidence="1">
    <location>
        <begin position="249"/>
        <end position="279"/>
    </location>
</feature>
<dbReference type="InParanoid" id="A0A1J7J4R7"/>
<feature type="region of interest" description="Disordered" evidence="1">
    <location>
        <begin position="245"/>
        <end position="279"/>
    </location>
</feature>
<dbReference type="STRING" id="1408157.A0A1J7J4R7"/>
<dbReference type="InterPro" id="IPR013948">
    <property type="entry name" value="DNA_replication_reg_Sld3_C"/>
</dbReference>
<feature type="compositionally biased region" description="Basic and acidic residues" evidence="1">
    <location>
        <begin position="937"/>
        <end position="955"/>
    </location>
</feature>
<dbReference type="EMBL" id="KV875093">
    <property type="protein sequence ID" value="OIW34758.1"/>
    <property type="molecule type" value="Genomic_DNA"/>
</dbReference>
<gene>
    <name evidence="3" type="ORF">CONLIGDRAFT_626807</name>
</gene>
<feature type="compositionally biased region" description="Polar residues" evidence="1">
    <location>
        <begin position="23"/>
        <end position="45"/>
    </location>
</feature>
<dbReference type="Proteomes" id="UP000182658">
    <property type="component" value="Unassembled WGS sequence"/>
</dbReference>
<organism evidence="3 4">
    <name type="scientific">Coniochaeta ligniaria NRRL 30616</name>
    <dbReference type="NCBI Taxonomy" id="1408157"/>
    <lineage>
        <taxon>Eukaryota</taxon>
        <taxon>Fungi</taxon>
        <taxon>Dikarya</taxon>
        <taxon>Ascomycota</taxon>
        <taxon>Pezizomycotina</taxon>
        <taxon>Sordariomycetes</taxon>
        <taxon>Sordariomycetidae</taxon>
        <taxon>Coniochaetales</taxon>
        <taxon>Coniochaetaceae</taxon>
        <taxon>Coniochaeta</taxon>
    </lineage>
</organism>
<feature type="region of interest" description="Disordered" evidence="1">
    <location>
        <begin position="720"/>
        <end position="740"/>
    </location>
</feature>
<dbReference type="GO" id="GO:0006270">
    <property type="term" value="P:DNA replication initiation"/>
    <property type="evidence" value="ECO:0007669"/>
    <property type="project" value="InterPro"/>
</dbReference>
<feature type="region of interest" description="Disordered" evidence="1">
    <location>
        <begin position="937"/>
        <end position="957"/>
    </location>
</feature>
<evidence type="ECO:0000256" key="1">
    <source>
        <dbReference type="SAM" id="MobiDB-lite"/>
    </source>
</evidence>
<sequence>MSSHAGFNSDASRPKSGILTPMSDGSLNSLNKTDPQDIPLSSSSGSRKRKYDESALPMEDLLKSTIVIKPHPSSIHVKPGILQPLMLLPREHLPLSALDLYTPHGDFSESRFYESRIKILELEGRLGSNLLLARSETKRVVYAIERQHDGLYTLCKLGPWVDMEVLSQSATVICSQRLRQNEPVFRSNAGPLPLTTPQLHKENKKRRLAIEEIHSLVKKRARSQSVAPVPSGEQAQCILPEIVPPVEQTPPNEASSESKTAAPQQSAHLTPQHGSLEATSSQVTAEGIFENIRNSYVEALYHSMGSLAYFAKGPLSRARAAFHLDCESNLDMNDLIDFLKSLAMTTVVIDKKYRETMPEIVAKMKTFVEDSDNGDTKSKKRKTKKMKLGKDGLYPHEAEHICRWWRANKPLVSEEKSVTPNEVKYHISCLRRRETQLQMIIIMEILALEPLTRPRDTAEDSQLPGMESQAGPSQTAAEPAVKKRSKHNFPVLLDVHADRLCIWQSTIPDEMKILAETQVHSQGHAADKSERPNSDALKDFCVDIILPFFSARLPDICDSINRKLGGPVIKPPPKPTQAKPASQPKAKPGAPAKKPTSLRRDREKTLERVLSNERLRRSVSRGPTSALAHMRSASATTIPGLKREASEPLLGMIPKREPPASLREQSSNLFSRSSSTSSVATEEQKAKKKAQLEAELKEAISALKRPNRAMVGKEIVEETEHRRASTSLSQLKKSKKPVRDPAFGRTTAARAIQVKATPANNRFKDVIVDESKAQLLRALREEEVVKDEHMDDEDRIPASSSVVPSSAAPRRVADIFHYSSPAVHATPVAGSKLVQATPARPAQAPLEPDANLPLSPVLARKAAIQRQSAHLAVSSSATLVGSSSAPRGKVGMAAGGIFETPLKPRSAMGEICTPVRPLRLVPGSRAVASTPELKRVEVIKEQPEQQREGALKTEHQPVSIYQQLGWDDDYDLD</sequence>
<dbReference type="Gene3D" id="1.20.58.2130">
    <property type="match status" value="1"/>
</dbReference>
<dbReference type="AlphaFoldDB" id="A0A1J7J4R7"/>
<feature type="region of interest" description="Disordered" evidence="1">
    <location>
        <begin position="1"/>
        <end position="52"/>
    </location>
</feature>
<feature type="compositionally biased region" description="Low complexity" evidence="1">
    <location>
        <begin position="576"/>
        <end position="595"/>
    </location>
</feature>
<proteinExistence type="predicted"/>